<dbReference type="Gene3D" id="3.40.225.10">
    <property type="entry name" value="Class II aldolase/adducin N-terminal domain"/>
    <property type="match status" value="1"/>
</dbReference>
<dbReference type="InterPro" id="IPR001303">
    <property type="entry name" value="Aldolase_II/adducin_N"/>
</dbReference>
<keyword evidence="2" id="KW-0456">Lyase</keyword>
<evidence type="ECO:0000313" key="4">
    <source>
        <dbReference type="EMBL" id="MCE7006985.1"/>
    </source>
</evidence>
<dbReference type="InterPro" id="IPR036409">
    <property type="entry name" value="Aldolase_II/adducin_N_sf"/>
</dbReference>
<feature type="domain" description="Class II aldolase/adducin N-terminal" evidence="3">
    <location>
        <begin position="1"/>
        <end position="181"/>
    </location>
</feature>
<sequence length="229" mass="24452">MLANAGLAEDILGHVSLRTGPGTMLVRCRGPREEGLLFTLDEDIRQVGLDGGGADLEDWSAPQELPIHAEILRTRPDVDAVVHCHPPSVLAAALAGVQLRPIFGAYNIPAARMALDGIPIYPRKVLVRTTQLGRELVDAMGQAPVCVLAGHGIVTVGSGEYAVEQAVVRALNLDVLARINVEQARLGARAADLTPEDIAELPDLGSSFNDLNLWRHHIARLRLAGLDLG</sequence>
<dbReference type="PANTHER" id="PTHR22789">
    <property type="entry name" value="FUCULOSE PHOSPHATE ALDOLASE"/>
    <property type="match status" value="1"/>
</dbReference>
<evidence type="ECO:0000313" key="5">
    <source>
        <dbReference type="Proteomes" id="UP001521150"/>
    </source>
</evidence>
<comment type="caution">
    <text evidence="4">The sequence shown here is derived from an EMBL/GenBank/DDBJ whole genome shotgun (WGS) entry which is preliminary data.</text>
</comment>
<proteinExistence type="predicted"/>
<dbReference type="Pfam" id="PF00596">
    <property type="entry name" value="Aldolase_II"/>
    <property type="match status" value="1"/>
</dbReference>
<dbReference type="InterPro" id="IPR050197">
    <property type="entry name" value="Aldolase_class_II_sugar_metab"/>
</dbReference>
<evidence type="ECO:0000256" key="2">
    <source>
        <dbReference type="ARBA" id="ARBA00023239"/>
    </source>
</evidence>
<dbReference type="EMBL" id="JAJVCN010000002">
    <property type="protein sequence ID" value="MCE7006985.1"/>
    <property type="molecule type" value="Genomic_DNA"/>
</dbReference>
<dbReference type="Proteomes" id="UP001521150">
    <property type="component" value="Unassembled WGS sequence"/>
</dbReference>
<gene>
    <name evidence="4" type="ORF">LWC34_29765</name>
</gene>
<evidence type="ECO:0000259" key="3">
    <source>
        <dbReference type="SMART" id="SM01007"/>
    </source>
</evidence>
<protein>
    <submittedName>
        <fullName evidence="4">Class II aldolase/adducin family protein</fullName>
    </submittedName>
</protein>
<keyword evidence="5" id="KW-1185">Reference proteome</keyword>
<accession>A0ABS8ZJ50</accession>
<name>A0ABS8ZJ50_9PSEU</name>
<organism evidence="4 5">
    <name type="scientific">Kibdelosporangium philippinense</name>
    <dbReference type="NCBI Taxonomy" id="211113"/>
    <lineage>
        <taxon>Bacteria</taxon>
        <taxon>Bacillati</taxon>
        <taxon>Actinomycetota</taxon>
        <taxon>Actinomycetes</taxon>
        <taxon>Pseudonocardiales</taxon>
        <taxon>Pseudonocardiaceae</taxon>
        <taxon>Kibdelosporangium</taxon>
    </lineage>
</organism>
<keyword evidence="1" id="KW-0479">Metal-binding</keyword>
<evidence type="ECO:0000256" key="1">
    <source>
        <dbReference type="ARBA" id="ARBA00022723"/>
    </source>
</evidence>
<dbReference type="PANTHER" id="PTHR22789:SF0">
    <property type="entry name" value="3-OXO-TETRONATE 4-PHOSPHATE DECARBOXYLASE-RELATED"/>
    <property type="match status" value="1"/>
</dbReference>
<reference evidence="4 5" key="1">
    <citation type="submission" date="2021-12" db="EMBL/GenBank/DDBJ databases">
        <title>Genome sequence of Kibdelosporangium philippinense ATCC 49844.</title>
        <authorList>
            <person name="Fedorov E.A."/>
            <person name="Omeragic M."/>
            <person name="Shalygina K.F."/>
            <person name="Maclea K.S."/>
        </authorList>
    </citation>
    <scope>NUCLEOTIDE SEQUENCE [LARGE SCALE GENOMIC DNA]</scope>
    <source>
        <strain evidence="4 5">ATCC 49844</strain>
    </source>
</reference>
<dbReference type="SMART" id="SM01007">
    <property type="entry name" value="Aldolase_II"/>
    <property type="match status" value="1"/>
</dbReference>
<dbReference type="SUPFAM" id="SSF53639">
    <property type="entry name" value="AraD/HMP-PK domain-like"/>
    <property type="match status" value="1"/>
</dbReference>